<dbReference type="EMBL" id="HF951689">
    <property type="protein sequence ID" value="CCW33970.1"/>
    <property type="molecule type" value="Genomic_DNA"/>
</dbReference>
<dbReference type="InterPro" id="IPR013149">
    <property type="entry name" value="ADH-like_C"/>
</dbReference>
<organism evidence="6 7">
    <name type="scientific">Chthonomonas calidirosea (strain DSM 23976 / ICMP 18418 / T49)</name>
    <dbReference type="NCBI Taxonomy" id="1303518"/>
    <lineage>
        <taxon>Bacteria</taxon>
        <taxon>Bacillati</taxon>
        <taxon>Armatimonadota</taxon>
        <taxon>Chthonomonadia</taxon>
        <taxon>Chthonomonadales</taxon>
        <taxon>Chthonomonadaceae</taxon>
        <taxon>Chthonomonas</taxon>
    </lineage>
</organism>
<evidence type="ECO:0000256" key="1">
    <source>
        <dbReference type="ARBA" id="ARBA00022723"/>
    </source>
</evidence>
<dbReference type="InParanoid" id="S0ESP6"/>
<dbReference type="eggNOG" id="COG1063">
    <property type="taxonomic scope" value="Bacteria"/>
</dbReference>
<dbReference type="PANTHER" id="PTHR43401:SF2">
    <property type="entry name" value="L-THREONINE 3-DEHYDROGENASE"/>
    <property type="match status" value="1"/>
</dbReference>
<keyword evidence="1 4" id="KW-0479">Metal-binding</keyword>
<dbReference type="SMART" id="SM00829">
    <property type="entry name" value="PKS_ER"/>
    <property type="match status" value="1"/>
</dbReference>
<dbReference type="Gene3D" id="3.40.50.720">
    <property type="entry name" value="NAD(P)-binding Rossmann-like Domain"/>
    <property type="match status" value="1"/>
</dbReference>
<comment type="cofactor">
    <cofactor evidence="4">
        <name>Zn(2+)</name>
        <dbReference type="ChEBI" id="CHEBI:29105"/>
    </cofactor>
</comment>
<proteinExistence type="inferred from homology"/>
<comment type="similarity">
    <text evidence="4">Belongs to the zinc-containing alcohol dehydrogenase family.</text>
</comment>
<evidence type="ECO:0000313" key="7">
    <source>
        <dbReference type="Proteomes" id="UP000014227"/>
    </source>
</evidence>
<evidence type="ECO:0000256" key="4">
    <source>
        <dbReference type="RuleBase" id="RU361277"/>
    </source>
</evidence>
<evidence type="ECO:0000256" key="3">
    <source>
        <dbReference type="ARBA" id="ARBA00023002"/>
    </source>
</evidence>
<evidence type="ECO:0000313" key="6">
    <source>
        <dbReference type="EMBL" id="CCW33970.1"/>
    </source>
</evidence>
<dbReference type="InterPro" id="IPR050129">
    <property type="entry name" value="Zn_alcohol_dh"/>
</dbReference>
<evidence type="ECO:0000259" key="5">
    <source>
        <dbReference type="SMART" id="SM00829"/>
    </source>
</evidence>
<gene>
    <name evidence="6" type="ORF">CCALI_00131</name>
</gene>
<dbReference type="KEGG" id="ccz:CCALI_00131"/>
<dbReference type="GO" id="GO:0008270">
    <property type="term" value="F:zinc ion binding"/>
    <property type="evidence" value="ECO:0007669"/>
    <property type="project" value="InterPro"/>
</dbReference>
<dbReference type="Pfam" id="PF00107">
    <property type="entry name" value="ADH_zinc_N"/>
    <property type="match status" value="1"/>
</dbReference>
<dbReference type="PANTHER" id="PTHR43401">
    <property type="entry name" value="L-THREONINE 3-DEHYDROGENASE"/>
    <property type="match status" value="1"/>
</dbReference>
<sequence length="348" mass="37250">MNTMQAAVLYGPEDVRIEEVPIREPAEGEVRVRIQAALTCGTDVKVYRRGYHARMIQPPALFGHEFAGVIEAIGPNVQGWQIGQRVVAANSAPCGRCLFCRRGQSELCRELLFLNGAYAETILVPARIVATNLLPIPPHLDFAEAALVEPLACVVHGLARLSIHPGESVAVIGLGPVGLLFVRLCVLAGARVLAIGRRAQRLTLAKALGADKVFDLQMGEEVLQHLKRSTDEGLGADWVIEAVGTTQAWEHAIALARPGGTVCLFGGCPAGSSIALDTHRIHYEEVTLISAFHHTPSAVRQALTLLSEGKIPTHLFLQHRATLSQIPDVLACLANGTLDAIKVAVTPA</sequence>
<dbReference type="SUPFAM" id="SSF51735">
    <property type="entry name" value="NAD(P)-binding Rossmann-fold domains"/>
    <property type="match status" value="1"/>
</dbReference>
<dbReference type="InterPro" id="IPR036291">
    <property type="entry name" value="NAD(P)-bd_dom_sf"/>
</dbReference>
<evidence type="ECO:0000256" key="2">
    <source>
        <dbReference type="ARBA" id="ARBA00022833"/>
    </source>
</evidence>
<dbReference type="PATRIC" id="fig|1303518.3.peg.134"/>
<name>S0ESP6_CHTCT</name>
<reference evidence="7" key="1">
    <citation type="submission" date="2013-03" db="EMBL/GenBank/DDBJ databases">
        <title>Genome sequence of Chthonomonas calidirosea, the first sequenced genome from the Armatimonadetes phylum (formally candidate division OP10).</title>
        <authorList>
            <person name="Lee K.C.Y."/>
            <person name="Morgan X.C."/>
            <person name="Dunfield P.F."/>
            <person name="Tamas I."/>
            <person name="Houghton K.M."/>
            <person name="Vyssotski M."/>
            <person name="Ryan J.L.J."/>
            <person name="Lagutin K."/>
            <person name="McDonald I.R."/>
            <person name="Stott M.B."/>
        </authorList>
    </citation>
    <scope>NUCLEOTIDE SEQUENCE [LARGE SCALE GENOMIC DNA]</scope>
    <source>
        <strain evidence="7">DSM 23976 / ICMP 18418 / T49</strain>
    </source>
</reference>
<dbReference type="PROSITE" id="PS00059">
    <property type="entry name" value="ADH_ZINC"/>
    <property type="match status" value="1"/>
</dbReference>
<dbReference type="SUPFAM" id="SSF50129">
    <property type="entry name" value="GroES-like"/>
    <property type="match status" value="1"/>
</dbReference>
<dbReference type="InterPro" id="IPR002328">
    <property type="entry name" value="ADH_Zn_CS"/>
</dbReference>
<keyword evidence="2 4" id="KW-0862">Zinc</keyword>
<dbReference type="STRING" id="454171.CP488_01026"/>
<dbReference type="Gene3D" id="3.90.180.10">
    <property type="entry name" value="Medium-chain alcohol dehydrogenases, catalytic domain"/>
    <property type="match status" value="1"/>
</dbReference>
<dbReference type="AlphaFoldDB" id="S0ESP6"/>
<protein>
    <submittedName>
        <fullName evidence="6">Threonine dehydrogenase and related Zn-dependent dehydrogenases</fullName>
        <ecNumber evidence="6">1.1.1.14</ecNumber>
    </submittedName>
</protein>
<keyword evidence="7" id="KW-1185">Reference proteome</keyword>
<dbReference type="InterPro" id="IPR011032">
    <property type="entry name" value="GroES-like_sf"/>
</dbReference>
<dbReference type="GO" id="GO:0003939">
    <property type="term" value="F:L-iditol 2-dehydrogenase (NAD+) activity"/>
    <property type="evidence" value="ECO:0007669"/>
    <property type="project" value="UniProtKB-EC"/>
</dbReference>
<dbReference type="HOGENOM" id="CLU_026673_11_0_0"/>
<dbReference type="InterPro" id="IPR020843">
    <property type="entry name" value="ER"/>
</dbReference>
<dbReference type="EC" id="1.1.1.14" evidence="6"/>
<dbReference type="RefSeq" id="WP_016481534.1">
    <property type="nucleotide sequence ID" value="NC_021487.1"/>
</dbReference>
<keyword evidence="3 6" id="KW-0560">Oxidoreductase</keyword>
<dbReference type="Proteomes" id="UP000014227">
    <property type="component" value="Chromosome I"/>
</dbReference>
<accession>S0ESP6</accession>
<feature type="domain" description="Enoyl reductase (ER)" evidence="5">
    <location>
        <begin position="11"/>
        <end position="345"/>
    </location>
</feature>
<dbReference type="InterPro" id="IPR013154">
    <property type="entry name" value="ADH-like_N"/>
</dbReference>
<dbReference type="Pfam" id="PF08240">
    <property type="entry name" value="ADH_N"/>
    <property type="match status" value="1"/>
</dbReference>